<feature type="domain" description="Amine oxidase" evidence="6">
    <location>
        <begin position="13"/>
        <end position="286"/>
    </location>
</feature>
<comment type="pathway">
    <text evidence="1 5">Carotenoid biosynthesis.</text>
</comment>
<dbReference type="EMBL" id="JAPJUH010000006">
    <property type="protein sequence ID" value="MCX3266920.1"/>
    <property type="molecule type" value="Genomic_DNA"/>
</dbReference>
<protein>
    <submittedName>
        <fullName evidence="7">Phytoene desaturase family protein</fullName>
        <ecNumber evidence="7">1.-.-.-</ecNumber>
    </submittedName>
</protein>
<dbReference type="GO" id="GO:0016491">
    <property type="term" value="F:oxidoreductase activity"/>
    <property type="evidence" value="ECO:0007669"/>
    <property type="project" value="UniProtKB-KW"/>
</dbReference>
<organism evidence="7 8">
    <name type="scientific">Pedobacter agri</name>
    <dbReference type="NCBI Taxonomy" id="454586"/>
    <lineage>
        <taxon>Bacteria</taxon>
        <taxon>Pseudomonadati</taxon>
        <taxon>Bacteroidota</taxon>
        <taxon>Sphingobacteriia</taxon>
        <taxon>Sphingobacteriales</taxon>
        <taxon>Sphingobacteriaceae</taxon>
        <taxon>Pedobacter</taxon>
    </lineage>
</organism>
<dbReference type="GO" id="GO:0016117">
    <property type="term" value="P:carotenoid biosynthetic process"/>
    <property type="evidence" value="ECO:0007669"/>
    <property type="project" value="UniProtKB-KW"/>
</dbReference>
<dbReference type="InterPro" id="IPR036188">
    <property type="entry name" value="FAD/NAD-bd_sf"/>
</dbReference>
<evidence type="ECO:0000256" key="4">
    <source>
        <dbReference type="ARBA" id="ARBA00023002"/>
    </source>
</evidence>
<dbReference type="Pfam" id="PF01593">
    <property type="entry name" value="Amino_oxidase"/>
    <property type="match status" value="1"/>
</dbReference>
<dbReference type="InterPro" id="IPR054840">
    <property type="entry name" value="hydcarot_desat_CrtD"/>
</dbReference>
<evidence type="ECO:0000259" key="6">
    <source>
        <dbReference type="Pfam" id="PF01593"/>
    </source>
</evidence>
<dbReference type="SUPFAM" id="SSF51905">
    <property type="entry name" value="FAD/NAD(P)-binding domain"/>
    <property type="match status" value="1"/>
</dbReference>
<dbReference type="Proteomes" id="UP001142592">
    <property type="component" value="Unassembled WGS sequence"/>
</dbReference>
<dbReference type="PANTHER" id="PTHR43734:SF7">
    <property type="entry name" value="4,4'-DIAPONEUROSPORENE OXYGENASE"/>
    <property type="match status" value="1"/>
</dbReference>
<comment type="similarity">
    <text evidence="2 5">Belongs to the carotenoid/retinoid oxidoreductase family.</text>
</comment>
<dbReference type="PANTHER" id="PTHR43734">
    <property type="entry name" value="PHYTOENE DESATURASE"/>
    <property type="match status" value="1"/>
</dbReference>
<keyword evidence="3 5" id="KW-0125">Carotenoid biosynthesis</keyword>
<gene>
    <name evidence="7" type="primary">crtI</name>
    <name evidence="7" type="ORF">OQZ29_19325</name>
</gene>
<name>A0A9X3IB13_9SPHI</name>
<accession>A0A9X3IB13</accession>
<keyword evidence="4 5" id="KW-0560">Oxidoreductase</keyword>
<dbReference type="InterPro" id="IPR014105">
    <property type="entry name" value="Carotenoid/retinoid_OxRdtase"/>
</dbReference>
<dbReference type="NCBIfam" id="NF042421">
    <property type="entry name" value="hydcarot_desat_CrtD"/>
    <property type="match status" value="1"/>
</dbReference>
<evidence type="ECO:0000256" key="2">
    <source>
        <dbReference type="ARBA" id="ARBA00006046"/>
    </source>
</evidence>
<evidence type="ECO:0000256" key="5">
    <source>
        <dbReference type="RuleBase" id="RU362075"/>
    </source>
</evidence>
<dbReference type="RefSeq" id="WP_266270740.1">
    <property type="nucleotide sequence ID" value="NZ_JAPJUH010000006.1"/>
</dbReference>
<evidence type="ECO:0000256" key="3">
    <source>
        <dbReference type="ARBA" id="ARBA00022746"/>
    </source>
</evidence>
<reference evidence="7" key="1">
    <citation type="submission" date="2022-11" db="EMBL/GenBank/DDBJ databases">
        <authorList>
            <person name="Graham C."/>
            <person name="Newman J.D."/>
        </authorList>
    </citation>
    <scope>NUCLEOTIDE SEQUENCE</scope>
    <source>
        <strain evidence="7">DSM 19486</strain>
    </source>
</reference>
<proteinExistence type="inferred from homology"/>
<dbReference type="InterPro" id="IPR002937">
    <property type="entry name" value="Amino_oxidase"/>
</dbReference>
<sequence length="493" mass="56018">MPKPKAIIIGAGIAGIAAAIRMSVKGYQVEVFEANDAPGGKLAEINLQDFRFDAGPSLFTMPQYVDELFKLAGKNPQDYFEYEKLDEVCRYFYEDGLQLIAHADLDKFANEIDQKTRSSAKEIHHFIKKSQTIYEVTNQVFLQRSLHKIKSYLHWDTLKSVFRFGKIDAFRTQAKANQHFFKDKRIAQLFNRYATYNGSNPYQAPATLNVIPHFEYHFGAYLPKKGMFSITTSLLKLAQDLGVKFHFNAKVEEIIYQAEGKTSEVTGIKCKNQLYKAEVIISNLDIWFTYRNLLKNLKAPEKLLAQQRSSSALIFYWGVKGTYPQLGLHNILFAKDYKAEFDGIWKDKTIDQDPTIYINITSKHIKRDAPADSENWFVMINVPANEDQNWDELISLTRQNILKKISGILKIDLTKNIICEQILDPRSIETKTGSFQGSLYGNSSNSQFAAFLRHPNFSSKIKGLYFCGGSVHPGGGIPLALLSAKIIDQNLSN</sequence>
<comment type="caution">
    <text evidence="7">The sequence shown here is derived from an EMBL/GenBank/DDBJ whole genome shotgun (WGS) entry which is preliminary data.</text>
</comment>
<evidence type="ECO:0000256" key="1">
    <source>
        <dbReference type="ARBA" id="ARBA00004829"/>
    </source>
</evidence>
<dbReference type="Gene3D" id="3.50.50.60">
    <property type="entry name" value="FAD/NAD(P)-binding domain"/>
    <property type="match status" value="2"/>
</dbReference>
<dbReference type="EC" id="1.-.-.-" evidence="7"/>
<dbReference type="AlphaFoldDB" id="A0A9X3IB13"/>
<evidence type="ECO:0000313" key="7">
    <source>
        <dbReference type="EMBL" id="MCX3266920.1"/>
    </source>
</evidence>
<keyword evidence="8" id="KW-1185">Reference proteome</keyword>
<dbReference type="NCBIfam" id="TIGR02734">
    <property type="entry name" value="crtI_fam"/>
    <property type="match status" value="1"/>
</dbReference>
<evidence type="ECO:0000313" key="8">
    <source>
        <dbReference type="Proteomes" id="UP001142592"/>
    </source>
</evidence>